<evidence type="ECO:0000256" key="5">
    <source>
        <dbReference type="ARBA" id="ARBA00022741"/>
    </source>
</evidence>
<feature type="domain" description="ABC transporter" evidence="10">
    <location>
        <begin position="545"/>
        <end position="774"/>
    </location>
</feature>
<comment type="caution">
    <text evidence="12">The sequence shown here is derived from an EMBL/GenBank/DDBJ whole genome shotgun (WGS) entry which is preliminary data.</text>
</comment>
<keyword evidence="13" id="KW-1185">Reference proteome</keyword>
<name>A0ABN8MCU7_9CNID</name>
<dbReference type="Gene3D" id="3.40.50.300">
    <property type="entry name" value="P-loop containing nucleotide triphosphate hydrolases"/>
    <property type="match status" value="2"/>
</dbReference>
<evidence type="ECO:0008006" key="14">
    <source>
        <dbReference type="Google" id="ProtNLM"/>
    </source>
</evidence>
<evidence type="ECO:0000259" key="10">
    <source>
        <dbReference type="PROSITE" id="PS50893"/>
    </source>
</evidence>
<dbReference type="CDD" id="cd03250">
    <property type="entry name" value="ABCC_MRP_domain1"/>
    <property type="match status" value="1"/>
</dbReference>
<dbReference type="PROSITE" id="PS50929">
    <property type="entry name" value="ABC_TM1F"/>
    <property type="match status" value="2"/>
</dbReference>
<keyword evidence="2" id="KW-0813">Transport</keyword>
<protein>
    <recommendedName>
        <fullName evidence="14">Multidrug resistance-associated protein 1</fullName>
    </recommendedName>
</protein>
<dbReference type="PANTHER" id="PTHR24223:SF443">
    <property type="entry name" value="MULTIDRUG-RESISTANCE LIKE PROTEIN 1, ISOFORM I"/>
    <property type="match status" value="1"/>
</dbReference>
<dbReference type="PROSITE" id="PS50893">
    <property type="entry name" value="ABC_TRANSPORTER_2"/>
    <property type="match status" value="2"/>
</dbReference>
<keyword evidence="8 9" id="KW-0472">Membrane</keyword>
<feature type="transmembrane region" description="Helical" evidence="9">
    <location>
        <begin position="913"/>
        <end position="937"/>
    </location>
</feature>
<dbReference type="CDD" id="cd18595">
    <property type="entry name" value="ABC_6TM_MRP1_2_3_6_D1_like"/>
    <property type="match status" value="1"/>
</dbReference>
<dbReference type="PROSITE" id="PS00211">
    <property type="entry name" value="ABC_TRANSPORTER_1"/>
    <property type="match status" value="2"/>
</dbReference>
<dbReference type="CDD" id="cd18603">
    <property type="entry name" value="ABC_6TM_MRP1_2_3_6_D2_like"/>
    <property type="match status" value="1"/>
</dbReference>
<evidence type="ECO:0000256" key="2">
    <source>
        <dbReference type="ARBA" id="ARBA00022448"/>
    </source>
</evidence>
<evidence type="ECO:0000256" key="7">
    <source>
        <dbReference type="ARBA" id="ARBA00022989"/>
    </source>
</evidence>
<sequence>MSDLSPADRGEASLGHLNLGQDTCDDVGLELPVIEINKDHPDSGHGNEEQNADDWWNHVQTVVINEENANCLDDINRKNSTGFSIQGLPRKRKESPYNRLKPEVAIKKIPCPAEKANFLSKLTFWWFTRFVLTGSKRTLSDADLWDLGDSFQASNVITRAKGSWKQEQTKCFKQDDILSSGYPTFTPEVMTKEGDLTKVEFSGTQRKPNKKTPSLVRALTKVFWLNIVLAALFKIANDIVQFVQPLLLDLVIEYVGDKNNKVESWKGFIFAVAMFVTAIVQSFMLQYYFHYCYLLGMKVKTALLGLIYEKALLLNNASRRQSSAGEMVNLMSVDTQRIMDLATYVNMLWSSPLQILVAIYLLSVSMGISILAGVGVLVLMIPLNLIVTRQSRVQQVNQLVEKDSRILIMNEVLSGIKVLKLYAWEESFLSRIMHIRNNELRCLRNASCFNAVIEFTFTCAPFLVSFATFGVYILTGNELTASKAFLAMSLFNIIRFPFTILPFAVISFVQALVSIKRITEFLNLEEVNSGSVQKTMPSAKKGLAIHVKNGLFSWDKDEMPILENINLDIPVGSLVAVVGPVGSGKSSLLSAFLGETEKLEGVAAMEGSVAYVSQQVWMQNSTLRNNITFGKPFNSRMYQKVIDSCALEADLEIVPGGDMTEIGERGINLSGGQRQRISLARAVYSNADIYLFDDPLSAVDSQVGKHIFDHVIGPRGTLRNKVCFANFTPFFFYLLSSLPGNFMISILTVSNVFEAVGVKILPVYSVSQKFVSFMHYITFDQNFILHEISRRCLFLNRVHALVLLYKFVTSYELLGRLSRGFFFAISGASNFKHFEQLFMTLPGLGLLTIMEFIKRARAESLLSVITSDSGNVNFCASSQRYDTLADMMTTKEEAEIGGVKLTVFWRYFKSMSVCLFGAFFLCLLFAECWSVAARMWLAHWSSTSTEANSTSQQPHELGIYGGLGLSQAVFVLLACFMQAFGSVMASRSLHNGLLTNILHSPMTFFESNPLGRIINRFSKDMEMVDDLVPRTLITFLRSILELSAVLFIISYVTPLFLSVILPLGILYTLIQRIFMATARQLRRMESVKRSPIYSHFFETLNGVSTIRAYSQEQRFIQENFAKVDENQMAYYPYCISDRWLQLRLEFIGSCVILFAALFAVISRDKIDSGMAGLSIVYALQITVNLNSMVRRRSQLESSIVSVERVKEYSETPTEAAWSIPDIRPPNDWPQSGSIVFQDFDLKYRQGCPLVLKNVNCIIHPGEKIGIVGRTGAGKSTLTQALFRILERAGGKIIIDQLDIATIGLHDLRQRLTIIPQDPVLFSGTLRLNLDPFSKHTDEELWQAIEASHLKDLASETENGLQFPIIEGGDNLSVGQRQLVCLARALLRKGKILVLDEATSAVDMETDDLIQQTIRREFADRTVFTIAHRLNTIMDYTRIMVLDKGFVVEFDTPINLLAQKGIFYSMAQEAGIA</sequence>
<reference evidence="12 13" key="1">
    <citation type="submission" date="2022-05" db="EMBL/GenBank/DDBJ databases">
        <authorList>
            <consortium name="Genoscope - CEA"/>
            <person name="William W."/>
        </authorList>
    </citation>
    <scope>NUCLEOTIDE SEQUENCE [LARGE SCALE GENOMIC DNA]</scope>
</reference>
<dbReference type="SUPFAM" id="SSF52540">
    <property type="entry name" value="P-loop containing nucleoside triphosphate hydrolases"/>
    <property type="match status" value="2"/>
</dbReference>
<dbReference type="InterPro" id="IPR011527">
    <property type="entry name" value="ABC1_TM_dom"/>
</dbReference>
<feature type="transmembrane region" description="Helical" evidence="9">
    <location>
        <begin position="355"/>
        <end position="383"/>
    </location>
</feature>
<evidence type="ECO:0000256" key="8">
    <source>
        <dbReference type="ARBA" id="ARBA00023136"/>
    </source>
</evidence>
<feature type="transmembrane region" description="Helical" evidence="9">
    <location>
        <begin position="493"/>
        <end position="513"/>
    </location>
</feature>
<keyword evidence="4" id="KW-0677">Repeat</keyword>
<dbReference type="InterPro" id="IPR027417">
    <property type="entry name" value="P-loop_NTPase"/>
</dbReference>
<dbReference type="Proteomes" id="UP001159427">
    <property type="component" value="Unassembled WGS sequence"/>
</dbReference>
<dbReference type="SMART" id="SM00382">
    <property type="entry name" value="AAA"/>
    <property type="match status" value="2"/>
</dbReference>
<feature type="transmembrane region" description="Helical" evidence="9">
    <location>
        <begin position="1144"/>
        <end position="1162"/>
    </location>
</feature>
<keyword evidence="3 9" id="KW-0812">Transmembrane</keyword>
<dbReference type="SUPFAM" id="SSF90123">
    <property type="entry name" value="ABC transporter transmembrane region"/>
    <property type="match status" value="2"/>
</dbReference>
<dbReference type="Pfam" id="PF00005">
    <property type="entry name" value="ABC_tran"/>
    <property type="match status" value="2"/>
</dbReference>
<feature type="transmembrane region" description="Helical" evidence="9">
    <location>
        <begin position="451"/>
        <end position="473"/>
    </location>
</feature>
<feature type="transmembrane region" description="Helical" evidence="9">
    <location>
        <begin position="215"/>
        <end position="233"/>
    </location>
</feature>
<feature type="domain" description="ABC transmembrane type-1" evidence="11">
    <location>
        <begin position="228"/>
        <end position="510"/>
    </location>
</feature>
<proteinExistence type="predicted"/>
<dbReference type="EMBL" id="CALNXI010000455">
    <property type="protein sequence ID" value="CAH3027480.1"/>
    <property type="molecule type" value="Genomic_DNA"/>
</dbReference>
<feature type="transmembrane region" description="Helical" evidence="9">
    <location>
        <begin position="268"/>
        <end position="289"/>
    </location>
</feature>
<feature type="transmembrane region" description="Helical" evidence="9">
    <location>
        <begin position="957"/>
        <end position="980"/>
    </location>
</feature>
<dbReference type="Pfam" id="PF00664">
    <property type="entry name" value="ABC_membrane"/>
    <property type="match status" value="2"/>
</dbReference>
<evidence type="ECO:0000256" key="6">
    <source>
        <dbReference type="ARBA" id="ARBA00022840"/>
    </source>
</evidence>
<keyword evidence="7 9" id="KW-1133">Transmembrane helix</keyword>
<dbReference type="InterPro" id="IPR003439">
    <property type="entry name" value="ABC_transporter-like_ATP-bd"/>
</dbReference>
<evidence type="ECO:0000256" key="9">
    <source>
        <dbReference type="SAM" id="Phobius"/>
    </source>
</evidence>
<accession>A0ABN8MCU7</accession>
<dbReference type="Gene3D" id="1.20.1560.10">
    <property type="entry name" value="ABC transporter type 1, transmembrane domain"/>
    <property type="match status" value="2"/>
</dbReference>
<feature type="transmembrane region" description="Helical" evidence="9">
    <location>
        <begin position="1055"/>
        <end position="1074"/>
    </location>
</feature>
<dbReference type="InterPro" id="IPR003593">
    <property type="entry name" value="AAA+_ATPase"/>
</dbReference>
<dbReference type="InterPro" id="IPR036640">
    <property type="entry name" value="ABC1_TM_sf"/>
</dbReference>
<dbReference type="CDD" id="cd03244">
    <property type="entry name" value="ABCC_MRP_domain2"/>
    <property type="match status" value="1"/>
</dbReference>
<dbReference type="PANTHER" id="PTHR24223">
    <property type="entry name" value="ATP-BINDING CASSETTE SUB-FAMILY C"/>
    <property type="match status" value="1"/>
</dbReference>
<evidence type="ECO:0000313" key="13">
    <source>
        <dbReference type="Proteomes" id="UP001159427"/>
    </source>
</evidence>
<evidence type="ECO:0000256" key="1">
    <source>
        <dbReference type="ARBA" id="ARBA00004128"/>
    </source>
</evidence>
<keyword evidence="6" id="KW-0067">ATP-binding</keyword>
<comment type="subcellular location">
    <subcellularLocation>
        <location evidence="1">Vacuole membrane</location>
        <topology evidence="1">Multi-pass membrane protein</topology>
    </subcellularLocation>
</comment>
<dbReference type="InterPro" id="IPR050173">
    <property type="entry name" value="ABC_transporter_C-like"/>
</dbReference>
<evidence type="ECO:0000313" key="12">
    <source>
        <dbReference type="EMBL" id="CAH3027480.1"/>
    </source>
</evidence>
<feature type="domain" description="ABC transmembrane type-1" evidence="11">
    <location>
        <begin position="936"/>
        <end position="1197"/>
    </location>
</feature>
<evidence type="ECO:0000259" key="11">
    <source>
        <dbReference type="PROSITE" id="PS50929"/>
    </source>
</evidence>
<evidence type="ECO:0000256" key="3">
    <source>
        <dbReference type="ARBA" id="ARBA00022692"/>
    </source>
</evidence>
<evidence type="ECO:0000256" key="4">
    <source>
        <dbReference type="ARBA" id="ARBA00022737"/>
    </source>
</evidence>
<keyword evidence="5" id="KW-0547">Nucleotide-binding</keyword>
<organism evidence="12 13">
    <name type="scientific">Porites evermanni</name>
    <dbReference type="NCBI Taxonomy" id="104178"/>
    <lineage>
        <taxon>Eukaryota</taxon>
        <taxon>Metazoa</taxon>
        <taxon>Cnidaria</taxon>
        <taxon>Anthozoa</taxon>
        <taxon>Hexacorallia</taxon>
        <taxon>Scleractinia</taxon>
        <taxon>Fungiina</taxon>
        <taxon>Poritidae</taxon>
        <taxon>Porites</taxon>
    </lineage>
</organism>
<gene>
    <name evidence="12" type="ORF">PEVE_00031651</name>
</gene>
<feature type="domain" description="ABC transporter" evidence="10">
    <location>
        <begin position="1236"/>
        <end position="1468"/>
    </location>
</feature>
<dbReference type="InterPro" id="IPR017871">
    <property type="entry name" value="ABC_transporter-like_CS"/>
</dbReference>